<sequence>MQAPTVVSTQSLQLRMAIRDHWDAEKSAMNVGMAKLKVTLGADVIIKPEWGMLSSSLSKAYEREADMVKGVSEFVASWLLALEELMSDDKAEAWTEELMGKLPNDNRVRASITVSNSGEHQHGSSYWDDTVRQFIIEIQNKAISPDRQYIQEAKSTLLTSFTSHKAEPDVPSIPDDDWTQVDATTPIAPTSSTTLSPLRMAGLASVLPVPVPMSMPKAKAIERPDTLLCRPPYYITIAGGASYLEIQGSHSPSLELIKTYLETWVRTDHNHSGALPQIKIKLHTSSFGFGAVYDKVSLEPNNQVSEVTVPLVIALVEGTLGYQLLYTDARVWSFRRTQEFR</sequence>
<organism evidence="1 2">
    <name type="scientific">Vanrija pseudolonga</name>
    <dbReference type="NCBI Taxonomy" id="143232"/>
    <lineage>
        <taxon>Eukaryota</taxon>
        <taxon>Fungi</taxon>
        <taxon>Dikarya</taxon>
        <taxon>Basidiomycota</taxon>
        <taxon>Agaricomycotina</taxon>
        <taxon>Tremellomycetes</taxon>
        <taxon>Trichosporonales</taxon>
        <taxon>Trichosporonaceae</taxon>
        <taxon>Vanrija</taxon>
    </lineage>
</organism>
<protein>
    <submittedName>
        <fullName evidence="1">Uncharacterized protein</fullName>
    </submittedName>
</protein>
<evidence type="ECO:0000313" key="1">
    <source>
        <dbReference type="EMBL" id="WOO84501.1"/>
    </source>
</evidence>
<evidence type="ECO:0000313" key="2">
    <source>
        <dbReference type="Proteomes" id="UP000827549"/>
    </source>
</evidence>
<dbReference type="RefSeq" id="XP_062630527.1">
    <property type="nucleotide sequence ID" value="XM_062774543.1"/>
</dbReference>
<dbReference type="Proteomes" id="UP000827549">
    <property type="component" value="Chromosome 6"/>
</dbReference>
<dbReference type="GeneID" id="87811190"/>
<keyword evidence="2" id="KW-1185">Reference proteome</keyword>
<gene>
    <name evidence="1" type="ORF">LOC62_06G008020</name>
</gene>
<accession>A0AAF0YGQ0</accession>
<reference evidence="1" key="1">
    <citation type="submission" date="2023-10" db="EMBL/GenBank/DDBJ databases">
        <authorList>
            <person name="Noh H."/>
        </authorList>
    </citation>
    <scope>NUCLEOTIDE SEQUENCE</scope>
    <source>
        <strain evidence="1">DUCC4014</strain>
    </source>
</reference>
<dbReference type="AlphaFoldDB" id="A0AAF0YGQ0"/>
<name>A0AAF0YGQ0_9TREE</name>
<dbReference type="EMBL" id="CP086719">
    <property type="protein sequence ID" value="WOO84501.1"/>
    <property type="molecule type" value="Genomic_DNA"/>
</dbReference>
<proteinExistence type="predicted"/>